<evidence type="ECO:0000259" key="5">
    <source>
        <dbReference type="PROSITE" id="PS51063"/>
    </source>
</evidence>
<dbReference type="InterPro" id="IPR014710">
    <property type="entry name" value="RmlC-like_jellyroll"/>
</dbReference>
<dbReference type="PANTHER" id="PTHR24567">
    <property type="entry name" value="CRP FAMILY TRANSCRIPTIONAL REGULATORY PROTEIN"/>
    <property type="match status" value="1"/>
</dbReference>
<dbReference type="GO" id="GO:0016301">
    <property type="term" value="F:kinase activity"/>
    <property type="evidence" value="ECO:0007669"/>
    <property type="project" value="UniProtKB-KW"/>
</dbReference>
<keyword evidence="1" id="KW-0805">Transcription regulation</keyword>
<dbReference type="SUPFAM" id="SSF46785">
    <property type="entry name" value="Winged helix' DNA-binding domain"/>
    <property type="match status" value="1"/>
</dbReference>
<proteinExistence type="predicted"/>
<evidence type="ECO:0000259" key="4">
    <source>
        <dbReference type="PROSITE" id="PS50042"/>
    </source>
</evidence>
<dbReference type="GO" id="GO:0003677">
    <property type="term" value="F:DNA binding"/>
    <property type="evidence" value="ECO:0007669"/>
    <property type="project" value="UniProtKB-KW"/>
</dbReference>
<dbReference type="InterPro" id="IPR000595">
    <property type="entry name" value="cNMP-bd_dom"/>
</dbReference>
<keyword evidence="7" id="KW-1185">Reference proteome</keyword>
<dbReference type="CDD" id="cd00038">
    <property type="entry name" value="CAP_ED"/>
    <property type="match status" value="1"/>
</dbReference>
<feature type="domain" description="Cyclic nucleotide-binding" evidence="4">
    <location>
        <begin position="30"/>
        <end position="139"/>
    </location>
</feature>
<feature type="domain" description="HTH crp-type" evidence="5">
    <location>
        <begin position="153"/>
        <end position="225"/>
    </location>
</feature>
<dbReference type="InterPro" id="IPR036390">
    <property type="entry name" value="WH_DNA-bd_sf"/>
</dbReference>
<reference evidence="7" key="1">
    <citation type="submission" date="2016-11" db="EMBL/GenBank/DDBJ databases">
        <authorList>
            <person name="Varghese N."/>
            <person name="Submissions S."/>
        </authorList>
    </citation>
    <scope>NUCLEOTIDE SEQUENCE [LARGE SCALE GENOMIC DNA]</scope>
    <source>
        <strain evidence="7">DSM 2635</strain>
    </source>
</reference>
<name>A0A1M5LQH9_9FIRM</name>
<organism evidence="6 7">
    <name type="scientific">Asaccharospora irregularis DSM 2635</name>
    <dbReference type="NCBI Taxonomy" id="1121321"/>
    <lineage>
        <taxon>Bacteria</taxon>
        <taxon>Bacillati</taxon>
        <taxon>Bacillota</taxon>
        <taxon>Clostridia</taxon>
        <taxon>Peptostreptococcales</taxon>
        <taxon>Peptostreptococcaceae</taxon>
        <taxon>Asaccharospora</taxon>
    </lineage>
</organism>
<dbReference type="SUPFAM" id="SSF51206">
    <property type="entry name" value="cAMP-binding domain-like"/>
    <property type="match status" value="1"/>
</dbReference>
<evidence type="ECO:0000256" key="3">
    <source>
        <dbReference type="ARBA" id="ARBA00023163"/>
    </source>
</evidence>
<dbReference type="AlphaFoldDB" id="A0A1M5LQH9"/>
<protein>
    <submittedName>
        <fullName evidence="6">cAMP-binding domain of CRP or a regulatory subunit of cAMP-dependent protein kinases</fullName>
    </submittedName>
</protein>
<dbReference type="InterPro" id="IPR012318">
    <property type="entry name" value="HTH_CRP"/>
</dbReference>
<dbReference type="STRING" id="1121321.SAMN04488530_10536"/>
<dbReference type="PROSITE" id="PS50042">
    <property type="entry name" value="CNMP_BINDING_3"/>
    <property type="match status" value="1"/>
</dbReference>
<dbReference type="Proteomes" id="UP000243255">
    <property type="component" value="Unassembled WGS sequence"/>
</dbReference>
<evidence type="ECO:0000313" key="7">
    <source>
        <dbReference type="Proteomes" id="UP000243255"/>
    </source>
</evidence>
<dbReference type="GO" id="GO:0003700">
    <property type="term" value="F:DNA-binding transcription factor activity"/>
    <property type="evidence" value="ECO:0007669"/>
    <property type="project" value="TreeGrafter"/>
</dbReference>
<keyword evidence="2" id="KW-0238">DNA-binding</keyword>
<sequence>MLNRVKKIEDISIIETYYNKLKVNNFFKKDIKNYIEFLKFDKNEYLCREGDEISNFMIFIDGKAKVFKTLPNGKTFLLAFYRPIQVIGDMEIIKNQVASSTIQALSECYCLSIPMEKARYELTADSEFLKFICESLAEKLSVISINSSINLLYPLENRLASYINELPKLVDDKSEKEYIDFDENLIEIAELLGSSYRHLLRTLNNLIKKGVLEKDSAGYIVVNKELLKKLAGDLYTDTRFHSF</sequence>
<dbReference type="SMART" id="SM00100">
    <property type="entry name" value="cNMP"/>
    <property type="match status" value="1"/>
</dbReference>
<keyword evidence="3" id="KW-0804">Transcription</keyword>
<evidence type="ECO:0000256" key="2">
    <source>
        <dbReference type="ARBA" id="ARBA00023125"/>
    </source>
</evidence>
<evidence type="ECO:0000313" key="6">
    <source>
        <dbReference type="EMBL" id="SHG66899.1"/>
    </source>
</evidence>
<dbReference type="GO" id="GO:0005829">
    <property type="term" value="C:cytosol"/>
    <property type="evidence" value="ECO:0007669"/>
    <property type="project" value="TreeGrafter"/>
</dbReference>
<accession>A0A1M5LQH9</accession>
<gene>
    <name evidence="6" type="ORF">SAMN04488530_10536</name>
</gene>
<dbReference type="PANTHER" id="PTHR24567:SF26">
    <property type="entry name" value="REGULATORY PROTEIN YEIL"/>
    <property type="match status" value="1"/>
</dbReference>
<dbReference type="InterPro" id="IPR018490">
    <property type="entry name" value="cNMP-bd_dom_sf"/>
</dbReference>
<keyword evidence="6" id="KW-0808">Transferase</keyword>
<dbReference type="Gene3D" id="2.60.120.10">
    <property type="entry name" value="Jelly Rolls"/>
    <property type="match status" value="1"/>
</dbReference>
<dbReference type="Pfam" id="PF13545">
    <property type="entry name" value="HTH_Crp_2"/>
    <property type="match status" value="1"/>
</dbReference>
<evidence type="ECO:0000256" key="1">
    <source>
        <dbReference type="ARBA" id="ARBA00023015"/>
    </source>
</evidence>
<dbReference type="Pfam" id="PF00027">
    <property type="entry name" value="cNMP_binding"/>
    <property type="match status" value="1"/>
</dbReference>
<dbReference type="InterPro" id="IPR050397">
    <property type="entry name" value="Env_Response_Regulators"/>
</dbReference>
<dbReference type="PROSITE" id="PS51063">
    <property type="entry name" value="HTH_CRP_2"/>
    <property type="match status" value="1"/>
</dbReference>
<dbReference type="EMBL" id="FQWX01000005">
    <property type="protein sequence ID" value="SHG66899.1"/>
    <property type="molecule type" value="Genomic_DNA"/>
</dbReference>
<keyword evidence="6" id="KW-0418">Kinase</keyword>